<dbReference type="InterPro" id="IPR036866">
    <property type="entry name" value="RibonucZ/Hydroxyglut_hydro"/>
</dbReference>
<dbReference type="InterPro" id="IPR051013">
    <property type="entry name" value="MBL_superfamily_lactonases"/>
</dbReference>
<dbReference type="Proteomes" id="UP000024942">
    <property type="component" value="Unassembled WGS sequence"/>
</dbReference>
<evidence type="ECO:0000256" key="3">
    <source>
        <dbReference type="ARBA" id="ARBA00022723"/>
    </source>
</evidence>
<dbReference type="GO" id="GO:0046872">
    <property type="term" value="F:metal ion binding"/>
    <property type="evidence" value="ECO:0007669"/>
    <property type="project" value="UniProtKB-KW"/>
</dbReference>
<organism evidence="7 8">
    <name type="scientific">Hyphomonas oceanitis SCH89</name>
    <dbReference type="NCBI Taxonomy" id="1280953"/>
    <lineage>
        <taxon>Bacteria</taxon>
        <taxon>Pseudomonadati</taxon>
        <taxon>Pseudomonadota</taxon>
        <taxon>Alphaproteobacteria</taxon>
        <taxon>Hyphomonadales</taxon>
        <taxon>Hyphomonadaceae</taxon>
        <taxon>Hyphomonas</taxon>
    </lineage>
</organism>
<comment type="similarity">
    <text evidence="2">Belongs to the metallo-beta-lactamase superfamily.</text>
</comment>
<dbReference type="SUPFAM" id="SSF56281">
    <property type="entry name" value="Metallo-hydrolase/oxidoreductase"/>
    <property type="match status" value="1"/>
</dbReference>
<evidence type="ECO:0000256" key="1">
    <source>
        <dbReference type="ARBA" id="ARBA00001947"/>
    </source>
</evidence>
<name>A0A059G4A6_9PROT</name>
<dbReference type="PATRIC" id="fig|1280953.3.peg.2868"/>
<dbReference type="STRING" id="1280953.HOC_14273"/>
<proteinExistence type="inferred from homology"/>
<evidence type="ECO:0000256" key="2">
    <source>
        <dbReference type="ARBA" id="ARBA00007749"/>
    </source>
</evidence>
<evidence type="ECO:0000313" key="7">
    <source>
        <dbReference type="EMBL" id="KDA01692.1"/>
    </source>
</evidence>
<sequence>MLKWILGIAGALVVVAAAAGWWLFVGFSHAPKAAAGLMDMDQWRSMVREGGGTLPTEVRVLEVGRDSAPMVAARAGAFGGKWQTSYNSVQLVYPDKTIIIGGALDRQTSEGMVAAPKDWSFDDAAYEQLTAAMLRADQVLITHEHLDHVMAIARHPQPDALAPRLVLNAPQIAAMPQFAIGELAPAVRDVAPRLDGSVQLVAPGVVAIPVPGHTAGSQMVFITLENGHEYLMIGDIVWTMTSLDELVMRPVFTQYAVIDPNEDRTAVKDQIRALHDLWEANPELTIFPSHDRTWLEMLEQQGLISWSFQD</sequence>
<dbReference type="AlphaFoldDB" id="A0A059G4A6"/>
<keyword evidence="5" id="KW-0862">Zinc</keyword>
<comment type="caution">
    <text evidence="7">The sequence shown here is derived from an EMBL/GenBank/DDBJ whole genome shotgun (WGS) entry which is preliminary data.</text>
</comment>
<dbReference type="PANTHER" id="PTHR42978:SF2">
    <property type="entry name" value="102 KBASES UNSTABLE REGION: FROM 1 TO 119443"/>
    <property type="match status" value="1"/>
</dbReference>
<evidence type="ECO:0000259" key="6">
    <source>
        <dbReference type="SMART" id="SM00849"/>
    </source>
</evidence>
<gene>
    <name evidence="7" type="ORF">HOC_14273</name>
</gene>
<dbReference type="OrthoDB" id="9803916at2"/>
<dbReference type="InterPro" id="IPR001279">
    <property type="entry name" value="Metallo-B-lactamas"/>
</dbReference>
<comment type="cofactor">
    <cofactor evidence="1">
        <name>Zn(2+)</name>
        <dbReference type="ChEBI" id="CHEBI:29105"/>
    </cofactor>
</comment>
<dbReference type="EMBL" id="ARYL01000023">
    <property type="protein sequence ID" value="KDA01692.1"/>
    <property type="molecule type" value="Genomic_DNA"/>
</dbReference>
<feature type="domain" description="Metallo-beta-lactamase" evidence="6">
    <location>
        <begin position="85"/>
        <end position="290"/>
    </location>
</feature>
<dbReference type="Gene3D" id="3.60.15.10">
    <property type="entry name" value="Ribonuclease Z/Hydroxyacylglutathione hydrolase-like"/>
    <property type="match status" value="1"/>
</dbReference>
<keyword evidence="3" id="KW-0479">Metal-binding</keyword>
<keyword evidence="4" id="KW-0378">Hydrolase</keyword>
<dbReference type="GO" id="GO:0016787">
    <property type="term" value="F:hydrolase activity"/>
    <property type="evidence" value="ECO:0007669"/>
    <property type="project" value="UniProtKB-KW"/>
</dbReference>
<reference evidence="7 8" key="1">
    <citation type="journal article" date="2014" name="Antonie Van Leeuwenhoek">
        <title>Hyphomonas beringensis sp. nov. and Hyphomonas chukchiensis sp. nov., isolated from surface seawater of the Bering Sea and Chukchi Sea.</title>
        <authorList>
            <person name="Li C."/>
            <person name="Lai Q."/>
            <person name="Li G."/>
            <person name="Dong C."/>
            <person name="Wang J."/>
            <person name="Liao Y."/>
            <person name="Shao Z."/>
        </authorList>
    </citation>
    <scope>NUCLEOTIDE SEQUENCE [LARGE SCALE GENOMIC DNA]</scope>
    <source>
        <strain evidence="7 8">SCH89</strain>
    </source>
</reference>
<protein>
    <submittedName>
        <fullName evidence="7">Beta-lactamase domain-containing protein</fullName>
    </submittedName>
</protein>
<dbReference type="SMART" id="SM00849">
    <property type="entry name" value="Lactamase_B"/>
    <property type="match status" value="1"/>
</dbReference>
<dbReference type="PANTHER" id="PTHR42978">
    <property type="entry name" value="QUORUM-QUENCHING LACTONASE YTNP-RELATED-RELATED"/>
    <property type="match status" value="1"/>
</dbReference>
<dbReference type="RefSeq" id="WP_035539702.1">
    <property type="nucleotide sequence ID" value="NZ_ARYL01000023.1"/>
</dbReference>
<evidence type="ECO:0000256" key="4">
    <source>
        <dbReference type="ARBA" id="ARBA00022801"/>
    </source>
</evidence>
<keyword evidence="8" id="KW-1185">Reference proteome</keyword>
<evidence type="ECO:0000256" key="5">
    <source>
        <dbReference type="ARBA" id="ARBA00022833"/>
    </source>
</evidence>
<dbReference type="eggNOG" id="COG0491">
    <property type="taxonomic scope" value="Bacteria"/>
</dbReference>
<evidence type="ECO:0000313" key="8">
    <source>
        <dbReference type="Proteomes" id="UP000024942"/>
    </source>
</evidence>
<accession>A0A059G4A6</accession>